<dbReference type="SUPFAM" id="SSF52540">
    <property type="entry name" value="P-loop containing nucleoside triphosphate hydrolases"/>
    <property type="match status" value="2"/>
</dbReference>
<evidence type="ECO:0000313" key="3">
    <source>
        <dbReference type="EMBL" id="KAA6184482.1"/>
    </source>
</evidence>
<dbReference type="Pfam" id="PF00004">
    <property type="entry name" value="AAA"/>
    <property type="match status" value="2"/>
</dbReference>
<dbReference type="InterPro" id="IPR027417">
    <property type="entry name" value="P-loop_NTPase"/>
</dbReference>
<dbReference type="AlphaFoldDB" id="A0A5M8FS26"/>
<dbReference type="InterPro" id="IPR003593">
    <property type="entry name" value="AAA+_ATPase"/>
</dbReference>
<keyword evidence="3" id="KW-0547">Nucleotide-binding</keyword>
<dbReference type="EMBL" id="VWXX01000019">
    <property type="protein sequence ID" value="KAA6184482.1"/>
    <property type="molecule type" value="Genomic_DNA"/>
</dbReference>
<dbReference type="PANTHER" id="PTHR23074:SF17">
    <property type="entry name" value="FIDGETIN-LIKE PROTEIN 1"/>
    <property type="match status" value="1"/>
</dbReference>
<evidence type="ECO:0000313" key="4">
    <source>
        <dbReference type="Proteomes" id="UP000322981"/>
    </source>
</evidence>
<sequence>MPAKTDLLRSDFSSLDPRTVRLARLGLSIHALGHARSNLHRSIARNEELMSLVLPLLDPQALANWARQQQARIEPATYDTLRNLEREGSLVLGELDSDDAELLLSQLFRGHAGALERRLASSDVAGPINPNIRLLAEALTFDETEMRVLDYLDLYINSQALRLLLREQSRDSARLQRVRLAKVLELDSGTLARCLHPAAALRRLGLLAYEDDADLEDFLRPSDLLRRVLDADLGCIEDLLDLLIEPAPAADWSLEDFPHLSAAATRLSASLARASETATPGINALLYGPPGTGKTEFARALAAHQGLRLYQVRSADEDGDGLSRSGRLSAYLLAQRLFARRRDALLLFDEVEDVFEPDYGHFDFLGRRTGGRQKAWINRILEDNAVPAIWITNHAERMEPAFLRRFVLPVAFRTPPRSVRRRMVERHLGPVGVSPALLDELAADDQLVPAQFGVARTLTALHTNADADPDAVAREVISAQRQLLRGSPAPRQRESVTRFDADFLNLDGDLTPADILGAFERRGRGTLCLYGPPGTGKTEFAEVLAQALDRELIVRQASDLISPYVGETEQNLAALFIGADPVHSVVLLDEVDSFLASRQHAKRQWERTQVNELLQQMERFPGLFIAATNLMSGIDAAALRRFDFKLHFRPMGPEQRLRLFAREVYGDAEAPLPALISCHLRALEQLTVGDVANVCRQRALLGHAMTPEQFLRRLVAEVRLKGVDQAVAA</sequence>
<dbReference type="Gene3D" id="3.40.50.300">
    <property type="entry name" value="P-loop containing nucleotide triphosphate hydrolases"/>
    <property type="match status" value="2"/>
</dbReference>
<gene>
    <name evidence="3" type="ORF">F2Q65_12275</name>
</gene>
<proteinExistence type="inferred from homology"/>
<dbReference type="OrthoDB" id="9809379at2"/>
<comment type="similarity">
    <text evidence="1">Belongs to the AAA ATPase family.</text>
</comment>
<keyword evidence="4" id="KW-1185">Reference proteome</keyword>
<feature type="domain" description="AAA+ ATPase" evidence="2">
    <location>
        <begin position="523"/>
        <end position="652"/>
    </location>
</feature>
<reference evidence="3 4" key="1">
    <citation type="submission" date="2019-09" db="EMBL/GenBank/DDBJ databases">
        <title>Whole-genome sequence of the purple sulfur bacterium Thiohalocapsa marina DSM 19078.</title>
        <authorList>
            <person name="Kyndt J.A."/>
            <person name="Meyer T.E."/>
        </authorList>
    </citation>
    <scope>NUCLEOTIDE SEQUENCE [LARGE SCALE GENOMIC DNA]</scope>
    <source>
        <strain evidence="3 4">DSM 19078</strain>
    </source>
</reference>
<evidence type="ECO:0000256" key="1">
    <source>
        <dbReference type="ARBA" id="ARBA00006914"/>
    </source>
</evidence>
<dbReference type="GO" id="GO:0005524">
    <property type="term" value="F:ATP binding"/>
    <property type="evidence" value="ECO:0007669"/>
    <property type="project" value="UniProtKB-KW"/>
</dbReference>
<keyword evidence="3" id="KW-0067">ATP-binding</keyword>
<dbReference type="PANTHER" id="PTHR23074">
    <property type="entry name" value="AAA DOMAIN-CONTAINING"/>
    <property type="match status" value="1"/>
</dbReference>
<dbReference type="GO" id="GO:0016887">
    <property type="term" value="F:ATP hydrolysis activity"/>
    <property type="evidence" value="ECO:0007669"/>
    <property type="project" value="InterPro"/>
</dbReference>
<name>A0A5M8FS26_9GAMM</name>
<dbReference type="InterPro" id="IPR050304">
    <property type="entry name" value="MT-severing_AAA_ATPase"/>
</dbReference>
<comment type="caution">
    <text evidence="3">The sequence shown here is derived from an EMBL/GenBank/DDBJ whole genome shotgun (WGS) entry which is preliminary data.</text>
</comment>
<organism evidence="3 4">
    <name type="scientific">Thiohalocapsa marina</name>
    <dbReference type="NCBI Taxonomy" id="424902"/>
    <lineage>
        <taxon>Bacteria</taxon>
        <taxon>Pseudomonadati</taxon>
        <taxon>Pseudomonadota</taxon>
        <taxon>Gammaproteobacteria</taxon>
        <taxon>Chromatiales</taxon>
        <taxon>Chromatiaceae</taxon>
        <taxon>Thiohalocapsa</taxon>
    </lineage>
</organism>
<dbReference type="CDD" id="cd19481">
    <property type="entry name" value="RecA-like_protease"/>
    <property type="match status" value="1"/>
</dbReference>
<dbReference type="Proteomes" id="UP000322981">
    <property type="component" value="Unassembled WGS sequence"/>
</dbReference>
<protein>
    <submittedName>
        <fullName evidence="3">ATP-binding protein</fullName>
    </submittedName>
</protein>
<dbReference type="InterPro" id="IPR003959">
    <property type="entry name" value="ATPase_AAA_core"/>
</dbReference>
<accession>A0A5M8FS26</accession>
<evidence type="ECO:0000259" key="2">
    <source>
        <dbReference type="SMART" id="SM00382"/>
    </source>
</evidence>
<feature type="domain" description="AAA+ ATPase" evidence="2">
    <location>
        <begin position="280"/>
        <end position="412"/>
    </location>
</feature>
<dbReference type="SMART" id="SM00382">
    <property type="entry name" value="AAA"/>
    <property type="match status" value="2"/>
</dbReference>
<dbReference type="RefSeq" id="WP_150093707.1">
    <property type="nucleotide sequence ID" value="NZ_VWXX01000019.1"/>
</dbReference>